<dbReference type="NCBIfam" id="TIGR00095">
    <property type="entry name" value="16S rRNA (guanine(966)-N(2))-methyltransferase RsmD"/>
    <property type="match status" value="1"/>
</dbReference>
<evidence type="ECO:0000256" key="4">
    <source>
        <dbReference type="ARBA" id="ARBA00013682"/>
    </source>
</evidence>
<sequence length="201" mass="22062">MAKPPKTSSKTTVKSTNQVRIIGGQFKRRSISFVDADGLRPTPDRLRETLFNWLMADIHDARVLDVCAGSGVLGFEALSRGASHVVMIEPNPTQARTIKHNADILKLTHSQLSIINGTAQTALPTLGTPFDIIFIDPPYALDIWHDIISGIIEHGLYHANTLCYIESDTALDNILIPFSTNLYKSAKVGQVYAGVFTLPIH</sequence>
<dbReference type="InterPro" id="IPR002052">
    <property type="entry name" value="DNA_methylase_N6_adenine_CS"/>
</dbReference>
<dbReference type="Gene3D" id="3.40.50.150">
    <property type="entry name" value="Vaccinia Virus protein VP39"/>
    <property type="match status" value="1"/>
</dbReference>
<evidence type="ECO:0000313" key="10">
    <source>
        <dbReference type="EMBL" id="STZ01813.1"/>
    </source>
</evidence>
<proteinExistence type="inferred from homology"/>
<keyword evidence="8" id="KW-0949">S-adenosyl-L-methionine</keyword>
<dbReference type="EC" id="2.1.1.171" evidence="3 8"/>
<dbReference type="RefSeq" id="WP_079323939.1">
    <property type="nucleotide sequence ID" value="NZ_MXAP01000008.1"/>
</dbReference>
<dbReference type="EMBL" id="MXAP01000008">
    <property type="protein sequence ID" value="OPH40126.1"/>
    <property type="molecule type" value="Genomic_DNA"/>
</dbReference>
<dbReference type="CDD" id="cd02440">
    <property type="entry name" value="AdoMet_MTases"/>
    <property type="match status" value="1"/>
</dbReference>
<accession>A0A378QR38</accession>
<keyword evidence="5 8" id="KW-0489">Methyltransferase</keyword>
<dbReference type="PANTHER" id="PTHR43542:SF1">
    <property type="entry name" value="METHYLTRANSFERASE"/>
    <property type="match status" value="1"/>
</dbReference>
<comment type="catalytic activity">
    <reaction evidence="7 8">
        <text>guanosine(966) in 16S rRNA + S-adenosyl-L-methionine = N(2)-methylguanosine(966) in 16S rRNA + S-adenosyl-L-homocysteine + H(+)</text>
        <dbReference type="Rhea" id="RHEA:23548"/>
        <dbReference type="Rhea" id="RHEA-COMP:10211"/>
        <dbReference type="Rhea" id="RHEA-COMP:10212"/>
        <dbReference type="ChEBI" id="CHEBI:15378"/>
        <dbReference type="ChEBI" id="CHEBI:57856"/>
        <dbReference type="ChEBI" id="CHEBI:59789"/>
        <dbReference type="ChEBI" id="CHEBI:74269"/>
        <dbReference type="ChEBI" id="CHEBI:74481"/>
        <dbReference type="EC" id="2.1.1.171"/>
    </reaction>
</comment>
<dbReference type="SUPFAM" id="SSF53335">
    <property type="entry name" value="S-adenosyl-L-methionine-dependent methyltransferases"/>
    <property type="match status" value="1"/>
</dbReference>
<evidence type="ECO:0000256" key="2">
    <source>
        <dbReference type="ARBA" id="ARBA00005269"/>
    </source>
</evidence>
<evidence type="ECO:0000256" key="8">
    <source>
        <dbReference type="PIRNR" id="PIRNR004553"/>
    </source>
</evidence>
<organism evidence="10 12">
    <name type="scientific">Moraxella equi</name>
    <dbReference type="NCBI Taxonomy" id="60442"/>
    <lineage>
        <taxon>Bacteria</taxon>
        <taxon>Pseudomonadati</taxon>
        <taxon>Pseudomonadota</taxon>
        <taxon>Gammaproteobacteria</taxon>
        <taxon>Moraxellales</taxon>
        <taxon>Moraxellaceae</taxon>
        <taxon>Moraxella</taxon>
    </lineage>
</organism>
<dbReference type="Proteomes" id="UP000190777">
    <property type="component" value="Unassembled WGS sequence"/>
</dbReference>
<dbReference type="PROSITE" id="PS00092">
    <property type="entry name" value="N6_MTASE"/>
    <property type="match status" value="1"/>
</dbReference>
<evidence type="ECO:0000256" key="7">
    <source>
        <dbReference type="ARBA" id="ARBA00048326"/>
    </source>
</evidence>
<evidence type="ECO:0000313" key="12">
    <source>
        <dbReference type="Proteomes" id="UP000254618"/>
    </source>
</evidence>
<evidence type="ECO:0000256" key="5">
    <source>
        <dbReference type="ARBA" id="ARBA00022603"/>
    </source>
</evidence>
<dbReference type="Proteomes" id="UP000254618">
    <property type="component" value="Unassembled WGS sequence"/>
</dbReference>
<comment type="similarity">
    <text evidence="2 8">Belongs to the methyltransferase superfamily. RsmD family.</text>
</comment>
<name>A0A378QR38_9GAMM</name>
<protein>
    <recommendedName>
        <fullName evidence="4 8">Ribosomal RNA small subunit methyltransferase D</fullName>
        <ecNumber evidence="3 8">2.1.1.171</ecNumber>
    </recommendedName>
</protein>
<keyword evidence="8" id="KW-0698">rRNA processing</keyword>
<dbReference type="InterPro" id="IPR004398">
    <property type="entry name" value="RNA_MeTrfase_RsmD"/>
</dbReference>
<reference evidence="10 12" key="2">
    <citation type="submission" date="2018-06" db="EMBL/GenBank/DDBJ databases">
        <authorList>
            <consortium name="Pathogen Informatics"/>
            <person name="Doyle S."/>
        </authorList>
    </citation>
    <scope>NUCLEOTIDE SEQUENCE [LARGE SCALE GENOMIC DNA]</scope>
    <source>
        <strain evidence="10 12">NCTC11012</strain>
    </source>
</reference>
<evidence type="ECO:0000256" key="3">
    <source>
        <dbReference type="ARBA" id="ARBA00012141"/>
    </source>
</evidence>
<dbReference type="AlphaFoldDB" id="A0A378QR38"/>
<evidence type="ECO:0000313" key="9">
    <source>
        <dbReference type="EMBL" id="OPH40126.1"/>
    </source>
</evidence>
<evidence type="ECO:0000256" key="1">
    <source>
        <dbReference type="ARBA" id="ARBA00002649"/>
    </source>
</evidence>
<comment type="function">
    <text evidence="1 8">Specifically methylates the guanine in position 966 of 16S rRNA in the assembled 30S particle.</text>
</comment>
<gene>
    <name evidence="10" type="primary">rsmD</name>
    <name evidence="9" type="ORF">B5J93_00615</name>
    <name evidence="10" type="ORF">NCTC11012_00031</name>
</gene>
<keyword evidence="6 8" id="KW-0808">Transferase</keyword>
<dbReference type="PIRSF" id="PIRSF004553">
    <property type="entry name" value="CHP00095"/>
    <property type="match status" value="1"/>
</dbReference>
<evidence type="ECO:0000313" key="11">
    <source>
        <dbReference type="Proteomes" id="UP000190777"/>
    </source>
</evidence>
<dbReference type="GO" id="GO:0052913">
    <property type="term" value="F:16S rRNA (guanine(966)-N(2))-methyltransferase activity"/>
    <property type="evidence" value="ECO:0007669"/>
    <property type="project" value="UniProtKB-EC"/>
</dbReference>
<dbReference type="PANTHER" id="PTHR43542">
    <property type="entry name" value="METHYLTRANSFERASE"/>
    <property type="match status" value="1"/>
</dbReference>
<keyword evidence="11" id="KW-1185">Reference proteome</keyword>
<dbReference type="GO" id="GO:0003676">
    <property type="term" value="F:nucleic acid binding"/>
    <property type="evidence" value="ECO:0007669"/>
    <property type="project" value="InterPro"/>
</dbReference>
<dbReference type="EMBL" id="UGQF01000001">
    <property type="protein sequence ID" value="STZ01813.1"/>
    <property type="molecule type" value="Genomic_DNA"/>
</dbReference>
<evidence type="ECO:0000256" key="6">
    <source>
        <dbReference type="ARBA" id="ARBA00022679"/>
    </source>
</evidence>
<dbReference type="Pfam" id="PF03602">
    <property type="entry name" value="Cons_hypoth95"/>
    <property type="match status" value="1"/>
</dbReference>
<dbReference type="InterPro" id="IPR029063">
    <property type="entry name" value="SAM-dependent_MTases_sf"/>
</dbReference>
<reference evidence="9 11" key="1">
    <citation type="submission" date="2017-03" db="EMBL/GenBank/DDBJ databases">
        <title>Draft genome sequence of Moraxella equi CCUG 4950T type strain.</title>
        <authorList>
            <person name="Salva-Serra F."/>
            <person name="Engstrom-Jakobsson H."/>
            <person name="Thorell K."/>
            <person name="Jaen-Luchoro D."/>
            <person name="Gonzales-Siles L."/>
            <person name="Karlsson R."/>
            <person name="Yazdan S."/>
            <person name="Boulund F."/>
            <person name="Johnning A."/>
            <person name="Engstrand L."/>
            <person name="Kristiansson E."/>
            <person name="Moore E."/>
        </authorList>
    </citation>
    <scope>NUCLEOTIDE SEQUENCE [LARGE SCALE GENOMIC DNA]</scope>
    <source>
        <strain evidence="9 11">CCUG 4950</strain>
    </source>
</reference>